<comment type="caution">
    <text evidence="13">The sequence shown here is derived from an EMBL/GenBank/DDBJ whole genome shotgun (WGS) entry which is preliminary data.</text>
</comment>
<name>A0AAW1RQ81_9CHLO</name>
<organism evidence="13 14">
    <name type="scientific">Elliptochloris bilobata</name>
    <dbReference type="NCBI Taxonomy" id="381761"/>
    <lineage>
        <taxon>Eukaryota</taxon>
        <taxon>Viridiplantae</taxon>
        <taxon>Chlorophyta</taxon>
        <taxon>core chlorophytes</taxon>
        <taxon>Trebouxiophyceae</taxon>
        <taxon>Trebouxiophyceae incertae sedis</taxon>
        <taxon>Elliptochloris clade</taxon>
        <taxon>Elliptochloris</taxon>
    </lineage>
</organism>
<dbReference type="Proteomes" id="UP001445335">
    <property type="component" value="Unassembled WGS sequence"/>
</dbReference>
<evidence type="ECO:0000256" key="10">
    <source>
        <dbReference type="ARBA" id="ARBA00033171"/>
    </source>
</evidence>
<evidence type="ECO:0000256" key="3">
    <source>
        <dbReference type="ARBA" id="ARBA00009406"/>
    </source>
</evidence>
<evidence type="ECO:0000313" key="14">
    <source>
        <dbReference type="Proteomes" id="UP001445335"/>
    </source>
</evidence>
<evidence type="ECO:0000256" key="8">
    <source>
        <dbReference type="ARBA" id="ARBA00022977"/>
    </source>
</evidence>
<dbReference type="PANTHER" id="PTHR31528">
    <property type="entry name" value="4-AMINO-5-HYDROXYMETHYL-2-METHYLPYRIMIDINE PHOSPHATE SYNTHASE THI11-RELATED"/>
    <property type="match status" value="1"/>
</dbReference>
<keyword evidence="14" id="KW-1185">Reference proteome</keyword>
<dbReference type="PANTHER" id="PTHR31528:SF1">
    <property type="entry name" value="4-AMINO-5-HYDROXYMETHYL-2-METHYLPYRIMIDINE PHOSPHATE SYNTHASE THI11-RELATED"/>
    <property type="match status" value="1"/>
</dbReference>
<evidence type="ECO:0000256" key="7">
    <source>
        <dbReference type="ARBA" id="ARBA00022898"/>
    </source>
</evidence>
<dbReference type="EMBL" id="JALJOU010000027">
    <property type="protein sequence ID" value="KAK9835994.1"/>
    <property type="molecule type" value="Genomic_DNA"/>
</dbReference>
<evidence type="ECO:0000256" key="5">
    <source>
        <dbReference type="ARBA" id="ARBA00022679"/>
    </source>
</evidence>
<evidence type="ECO:0000256" key="6">
    <source>
        <dbReference type="ARBA" id="ARBA00022723"/>
    </source>
</evidence>
<dbReference type="AlphaFoldDB" id="A0AAW1RQ81"/>
<comment type="catalytic activity">
    <reaction evidence="11">
        <text>N(6)-(pyridoxal phosphate)-L-lysyl-[4-amino-5-hydroxymethyl-2-methylpyrimidine phosphate synthase] + L-histidyl-[4-amino-5-hydroxymethyl-2-methylpyrimidine phosphate synthase] + 2 Fe(3+) + 4 H2O = L-lysyl-[4-amino-5-hydroxymethyl-2-methylpyrimidine phosphate synthase] + (2S)-2-amino-5-hydroxy-4-oxopentanoyl-[4-amino-5-hydroxymethyl-2-methylpyrimidine phosphate synthase] + 4-amino-2-methyl-5-(phosphooxymethyl)pyrimidine + 3-oxopropanoate + 2 Fe(2+) + 2 H(+)</text>
        <dbReference type="Rhea" id="RHEA:65756"/>
        <dbReference type="Rhea" id="RHEA-COMP:16892"/>
        <dbReference type="Rhea" id="RHEA-COMP:16893"/>
        <dbReference type="Rhea" id="RHEA-COMP:16894"/>
        <dbReference type="Rhea" id="RHEA-COMP:16895"/>
        <dbReference type="ChEBI" id="CHEBI:15377"/>
        <dbReference type="ChEBI" id="CHEBI:15378"/>
        <dbReference type="ChEBI" id="CHEBI:29033"/>
        <dbReference type="ChEBI" id="CHEBI:29034"/>
        <dbReference type="ChEBI" id="CHEBI:29969"/>
        <dbReference type="ChEBI" id="CHEBI:29979"/>
        <dbReference type="ChEBI" id="CHEBI:33190"/>
        <dbReference type="ChEBI" id="CHEBI:58354"/>
        <dbReference type="ChEBI" id="CHEBI:143915"/>
        <dbReference type="ChEBI" id="CHEBI:157692"/>
    </reaction>
    <physiologicalReaction direction="left-to-right" evidence="11">
        <dbReference type="Rhea" id="RHEA:65757"/>
    </physiologicalReaction>
</comment>
<keyword evidence="6" id="KW-0479">Metal-binding</keyword>
<gene>
    <name evidence="13" type="ORF">WJX81_004148</name>
</gene>
<dbReference type="Pfam" id="PF09084">
    <property type="entry name" value="NMT1"/>
    <property type="match status" value="1"/>
</dbReference>
<protein>
    <recommendedName>
        <fullName evidence="10">Thiamine pyrimidine synthase</fullName>
    </recommendedName>
</protein>
<dbReference type="GO" id="GO:0009228">
    <property type="term" value="P:thiamine biosynthetic process"/>
    <property type="evidence" value="ECO:0007669"/>
    <property type="project" value="UniProtKB-KW"/>
</dbReference>
<keyword evidence="5" id="KW-0808">Transferase</keyword>
<dbReference type="InterPro" id="IPR027939">
    <property type="entry name" value="NMT1/THI5"/>
</dbReference>
<keyword evidence="7" id="KW-0663">Pyridoxal phosphate</keyword>
<keyword evidence="8" id="KW-0784">Thiamine biosynthesis</keyword>
<evidence type="ECO:0000256" key="4">
    <source>
        <dbReference type="ARBA" id="ARBA00011738"/>
    </source>
</evidence>
<dbReference type="GO" id="GO:0016740">
    <property type="term" value="F:transferase activity"/>
    <property type="evidence" value="ECO:0007669"/>
    <property type="project" value="UniProtKB-KW"/>
</dbReference>
<comment type="similarity">
    <text evidence="3">Belongs to the NMT1/THI5 family.</text>
</comment>
<proteinExistence type="inferred from homology"/>
<evidence type="ECO:0000256" key="1">
    <source>
        <dbReference type="ARBA" id="ARBA00003469"/>
    </source>
</evidence>
<evidence type="ECO:0000256" key="11">
    <source>
        <dbReference type="ARBA" id="ARBA00048179"/>
    </source>
</evidence>
<evidence type="ECO:0000256" key="9">
    <source>
        <dbReference type="ARBA" id="ARBA00023004"/>
    </source>
</evidence>
<dbReference type="GO" id="GO:0046872">
    <property type="term" value="F:metal ion binding"/>
    <property type="evidence" value="ECO:0007669"/>
    <property type="project" value="UniProtKB-KW"/>
</dbReference>
<reference evidence="13 14" key="1">
    <citation type="journal article" date="2024" name="Nat. Commun.">
        <title>Phylogenomics reveals the evolutionary origins of lichenization in chlorophyte algae.</title>
        <authorList>
            <person name="Puginier C."/>
            <person name="Libourel C."/>
            <person name="Otte J."/>
            <person name="Skaloud P."/>
            <person name="Haon M."/>
            <person name="Grisel S."/>
            <person name="Petersen M."/>
            <person name="Berrin J.G."/>
            <person name="Delaux P.M."/>
            <person name="Dal Grande F."/>
            <person name="Keller J."/>
        </authorList>
    </citation>
    <scope>NUCLEOTIDE SEQUENCE [LARGE SCALE GENOMIC DNA]</scope>
    <source>
        <strain evidence="13 14">SAG 245.80</strain>
    </source>
</reference>
<dbReference type="InterPro" id="IPR015168">
    <property type="entry name" value="SsuA/THI5"/>
</dbReference>
<comment type="subunit">
    <text evidence="4">Homodimer.</text>
</comment>
<evidence type="ECO:0000259" key="12">
    <source>
        <dbReference type="Pfam" id="PF09084"/>
    </source>
</evidence>
<comment type="pathway">
    <text evidence="2">Cofactor biosynthesis; thiamine diphosphate biosynthesis.</text>
</comment>
<feature type="domain" description="SsuA/THI5-like" evidence="12">
    <location>
        <begin position="49"/>
        <end position="107"/>
    </location>
</feature>
<keyword evidence="9" id="KW-0408">Iron</keyword>
<dbReference type="Gene3D" id="3.40.190.10">
    <property type="entry name" value="Periplasmic binding protein-like II"/>
    <property type="match status" value="1"/>
</dbReference>
<evidence type="ECO:0000256" key="2">
    <source>
        <dbReference type="ARBA" id="ARBA00004948"/>
    </source>
</evidence>
<accession>A0AAW1RQ81</accession>
<comment type="function">
    <text evidence="1">Responsible for the formation of the pyrimidine heterocycle in the thiamine biosynthesis pathway. Catalyzes the formation of hydroxymethylpyrimidine phosphate (HMP-P) from histidine and pyridoxal phosphate (PLP). The protein uses PLP and the active site histidine to form HMP-P, generating an inactive enzyme. The enzyme can only undergo a single turnover, which suggests it is a suicide enzyme.</text>
</comment>
<evidence type="ECO:0000313" key="13">
    <source>
        <dbReference type="EMBL" id="KAK9835994.1"/>
    </source>
</evidence>
<sequence>MKAVAVLLQDDTSAIVTLESSHFHRPAKLDGGIVNDGGAGSFVEVRPDVLGIWDTLLTGQADATWIFMGWEGVQARRAGVGLNVFNLREHGILYCLPLLIAATEETLRRASVRWGSITWTALASGARWTRSSWSWLEEGGLFEEKGAARPGLAAAQEDLLQGSTAAPAVRFSAAQLFTNDFLQAMQ</sequence>